<dbReference type="EMBL" id="GDQN01003851">
    <property type="protein sequence ID" value="JAT87203.1"/>
    <property type="molecule type" value="Transcribed_RNA"/>
</dbReference>
<proteinExistence type="predicted"/>
<sequence>AVPADTPRIRLASDTVNALLQALCTLENISLRCWVLSMQALAWIASLPLQTEGSTQTMGRVILECEHFVPAIVKFITMNVSTDGAVASSEPYLGGVSIGAGAGAASALHSVLSRVVCAR</sequence>
<dbReference type="AlphaFoldDB" id="A0A1E1WJL8"/>
<organism evidence="1">
    <name type="scientific">Pectinophora gossypiella</name>
    <name type="common">Cotton pink bollworm</name>
    <name type="synonym">Depressaria gossypiella</name>
    <dbReference type="NCBI Taxonomy" id="13191"/>
    <lineage>
        <taxon>Eukaryota</taxon>
        <taxon>Metazoa</taxon>
        <taxon>Ecdysozoa</taxon>
        <taxon>Arthropoda</taxon>
        <taxon>Hexapoda</taxon>
        <taxon>Insecta</taxon>
        <taxon>Pterygota</taxon>
        <taxon>Neoptera</taxon>
        <taxon>Endopterygota</taxon>
        <taxon>Lepidoptera</taxon>
        <taxon>Glossata</taxon>
        <taxon>Ditrysia</taxon>
        <taxon>Gelechioidea</taxon>
        <taxon>Gelechiidae</taxon>
        <taxon>Apatetrinae</taxon>
        <taxon>Pectinophora</taxon>
    </lineage>
</organism>
<feature type="non-terminal residue" evidence="1">
    <location>
        <position position="1"/>
    </location>
</feature>
<reference evidence="1" key="1">
    <citation type="submission" date="2015-09" db="EMBL/GenBank/DDBJ databases">
        <title>De novo assembly of Pectinophora gossypiella (Pink Bollworm) gut transcriptome.</title>
        <authorList>
            <person name="Tassone E.E."/>
        </authorList>
    </citation>
    <scope>NUCLEOTIDE SEQUENCE</scope>
</reference>
<evidence type="ECO:0000313" key="1">
    <source>
        <dbReference type="EMBL" id="JAT87203.1"/>
    </source>
</evidence>
<gene>
    <name evidence="1" type="ORF">g.18666</name>
</gene>
<accession>A0A1E1WJL8</accession>
<name>A0A1E1WJL8_PECGO</name>
<feature type="non-terminal residue" evidence="1">
    <location>
        <position position="119"/>
    </location>
</feature>
<protein>
    <submittedName>
        <fullName evidence="1">Uncharacterized protein</fullName>
    </submittedName>
</protein>
<dbReference type="OrthoDB" id="2196114at2759"/>